<dbReference type="Pfam" id="PF04392">
    <property type="entry name" value="ABC_sub_bind"/>
    <property type="match status" value="1"/>
</dbReference>
<comment type="caution">
    <text evidence="1">The sequence shown here is derived from an EMBL/GenBank/DDBJ whole genome shotgun (WGS) entry which is preliminary data.</text>
</comment>
<dbReference type="SUPFAM" id="SSF53822">
    <property type="entry name" value="Periplasmic binding protein-like I"/>
    <property type="match status" value="1"/>
</dbReference>
<protein>
    <recommendedName>
        <fullName evidence="3">ABC transporter substrate-binding protein</fullName>
    </recommendedName>
</protein>
<dbReference type="eggNOG" id="COG2984">
    <property type="taxonomic scope" value="Bacteria"/>
</dbReference>
<dbReference type="AlphaFoldDB" id="A0A0R1RQY8"/>
<accession>A0A0R1RQY8</accession>
<evidence type="ECO:0000313" key="1">
    <source>
        <dbReference type="EMBL" id="KRL59629.1"/>
    </source>
</evidence>
<dbReference type="EMBL" id="AZEX01000044">
    <property type="protein sequence ID" value="KRL59629.1"/>
    <property type="molecule type" value="Genomic_DNA"/>
</dbReference>
<organism evidence="1 2">
    <name type="scientific">Latilactobacillus fuchuensis DSM 14340 = JCM 11249</name>
    <dbReference type="NCBI Taxonomy" id="1423747"/>
    <lineage>
        <taxon>Bacteria</taxon>
        <taxon>Bacillati</taxon>
        <taxon>Bacillota</taxon>
        <taxon>Bacilli</taxon>
        <taxon>Lactobacillales</taxon>
        <taxon>Lactobacillaceae</taxon>
        <taxon>Latilactobacillus</taxon>
    </lineage>
</organism>
<sequence>MSKIKRFLPLILIFGGLLALLGVKTIKETRQAKLPTVAILQPLSHPALDEIHRGIIAGLASAGYHNKQNIKIDFQNAQNDQSNLRLMSNRFVTEKAKVTIGIATPAAQSLANATKKIPVILGAVTDPASANLVHNNQRPGANITGVSDRAPIQKQLALMQTIMPQLKTVGVLYSSSDNSATSQMRLFKKIAKKAGLTVVEASLSSVNDLEQVSQTLAPKVDAIYVPTDNTIASAMGTLVRTTDKTKTPVFPSAETMVKDGGLATVGLSQYDLGVETGKMAAQVLSGKAKPATTPIHYLRKGHLVLNLKKAKALHITIPKDTIETAQQKGTVIK</sequence>
<dbReference type="Gene3D" id="3.40.50.2300">
    <property type="match status" value="2"/>
</dbReference>
<gene>
    <name evidence="1" type="ORF">FC69_GL001589</name>
</gene>
<dbReference type="OrthoDB" id="9776955at2"/>
<dbReference type="InterPro" id="IPR028082">
    <property type="entry name" value="Peripla_BP_I"/>
</dbReference>
<dbReference type="CDD" id="cd06325">
    <property type="entry name" value="PBP1_ABC_unchar_transporter"/>
    <property type="match status" value="1"/>
</dbReference>
<dbReference type="InterPro" id="IPR047776">
    <property type="entry name" value="ABC_SBP_TrpX-like"/>
</dbReference>
<dbReference type="PATRIC" id="fig|1423747.3.peg.1617"/>
<name>A0A0R1RQY8_9LACO</name>
<dbReference type="InterPro" id="IPR007487">
    <property type="entry name" value="ABC_transpt-TYRBP-like"/>
</dbReference>
<dbReference type="PANTHER" id="PTHR35271:SF1">
    <property type="entry name" value="ABC TRANSPORTER, SUBSTRATE-BINDING LIPOPROTEIN"/>
    <property type="match status" value="1"/>
</dbReference>
<dbReference type="NCBIfam" id="NF041285">
    <property type="entry name" value="ABC_SBP_TrpX"/>
    <property type="match status" value="1"/>
</dbReference>
<dbReference type="STRING" id="1423747.FC69_GL001589"/>
<reference evidence="1 2" key="1">
    <citation type="journal article" date="2015" name="Genome Announc.">
        <title>Expanding the biotechnology potential of lactobacilli through comparative genomics of 213 strains and associated genera.</title>
        <authorList>
            <person name="Sun Z."/>
            <person name="Harris H.M."/>
            <person name="McCann A."/>
            <person name="Guo C."/>
            <person name="Argimon S."/>
            <person name="Zhang W."/>
            <person name="Yang X."/>
            <person name="Jeffery I.B."/>
            <person name="Cooney J.C."/>
            <person name="Kagawa T.F."/>
            <person name="Liu W."/>
            <person name="Song Y."/>
            <person name="Salvetti E."/>
            <person name="Wrobel A."/>
            <person name="Rasinkangas P."/>
            <person name="Parkhill J."/>
            <person name="Rea M.C."/>
            <person name="O'Sullivan O."/>
            <person name="Ritari J."/>
            <person name="Douillard F.P."/>
            <person name="Paul Ross R."/>
            <person name="Yang R."/>
            <person name="Briner A.E."/>
            <person name="Felis G.E."/>
            <person name="de Vos W.M."/>
            <person name="Barrangou R."/>
            <person name="Klaenhammer T.R."/>
            <person name="Caufield P.W."/>
            <person name="Cui Y."/>
            <person name="Zhang H."/>
            <person name="O'Toole P.W."/>
        </authorList>
    </citation>
    <scope>NUCLEOTIDE SEQUENCE [LARGE SCALE GENOMIC DNA]</scope>
    <source>
        <strain evidence="1 2">DSM 14340</strain>
    </source>
</reference>
<evidence type="ECO:0008006" key="3">
    <source>
        <dbReference type="Google" id="ProtNLM"/>
    </source>
</evidence>
<proteinExistence type="predicted"/>
<evidence type="ECO:0000313" key="2">
    <source>
        <dbReference type="Proteomes" id="UP000051264"/>
    </source>
</evidence>
<dbReference type="Proteomes" id="UP000051264">
    <property type="component" value="Unassembled WGS sequence"/>
</dbReference>
<dbReference type="PANTHER" id="PTHR35271">
    <property type="entry name" value="ABC TRANSPORTER, SUBSTRATE-BINDING LIPOPROTEIN-RELATED"/>
    <property type="match status" value="1"/>
</dbReference>